<keyword evidence="1" id="KW-1133">Transmembrane helix</keyword>
<evidence type="ECO:0008006" key="5">
    <source>
        <dbReference type="Google" id="ProtNLM"/>
    </source>
</evidence>
<organism evidence="3 4">
    <name type="scientific">Elliptochloris bilobata</name>
    <dbReference type="NCBI Taxonomy" id="381761"/>
    <lineage>
        <taxon>Eukaryota</taxon>
        <taxon>Viridiplantae</taxon>
        <taxon>Chlorophyta</taxon>
        <taxon>core chlorophytes</taxon>
        <taxon>Trebouxiophyceae</taxon>
        <taxon>Trebouxiophyceae incertae sedis</taxon>
        <taxon>Elliptochloris clade</taxon>
        <taxon>Elliptochloris</taxon>
    </lineage>
</organism>
<gene>
    <name evidence="3" type="ORF">WJX81_008013</name>
</gene>
<sequence>MLSTAAVLAWGLASAGRGGPPLASLSVAANHVSQEGLRVSVRSAWAGLAAGCLHTLSGPDHLAALTPLTIGRSHVRGALLGALWGFGHSIGQLLLGLLMVVLKDRFEAIVPALSKYGSVTVGLTLMVIGATGLYETLTEHAEAAAEPQVALAGAGGSVGAPAAQAAAGGLRSQAPVETDAEAVGSNARTLFTGIVFGLQPDALFVIVPALALPTKLAAVAYIVTFVVGTVAAMGGYAAVIGATSKAIERKSSWMTTRLSGAASLVALSVGCVVLASSLGVPLPFPQLLGAH</sequence>
<dbReference type="AlphaFoldDB" id="A0AAW1SJ02"/>
<name>A0AAW1SJ02_9CHLO</name>
<accession>A0AAW1SJ02</accession>
<feature type="transmembrane region" description="Helical" evidence="1">
    <location>
        <begin position="82"/>
        <end position="102"/>
    </location>
</feature>
<keyword evidence="4" id="KW-1185">Reference proteome</keyword>
<dbReference type="Proteomes" id="UP001445335">
    <property type="component" value="Unassembled WGS sequence"/>
</dbReference>
<evidence type="ECO:0000313" key="4">
    <source>
        <dbReference type="Proteomes" id="UP001445335"/>
    </source>
</evidence>
<feature type="transmembrane region" description="Helical" evidence="1">
    <location>
        <begin position="218"/>
        <end position="240"/>
    </location>
</feature>
<feature type="transmembrane region" description="Helical" evidence="1">
    <location>
        <begin position="261"/>
        <end position="284"/>
    </location>
</feature>
<reference evidence="3 4" key="1">
    <citation type="journal article" date="2024" name="Nat. Commun.">
        <title>Phylogenomics reveals the evolutionary origins of lichenization in chlorophyte algae.</title>
        <authorList>
            <person name="Puginier C."/>
            <person name="Libourel C."/>
            <person name="Otte J."/>
            <person name="Skaloud P."/>
            <person name="Haon M."/>
            <person name="Grisel S."/>
            <person name="Petersen M."/>
            <person name="Berrin J.G."/>
            <person name="Delaux P.M."/>
            <person name="Dal Grande F."/>
            <person name="Keller J."/>
        </authorList>
    </citation>
    <scope>NUCLEOTIDE SEQUENCE [LARGE SCALE GENOMIC DNA]</scope>
    <source>
        <strain evidence="3 4">SAG 245.80</strain>
    </source>
</reference>
<evidence type="ECO:0000313" key="3">
    <source>
        <dbReference type="EMBL" id="KAK9845501.1"/>
    </source>
</evidence>
<keyword evidence="1" id="KW-0472">Membrane</keyword>
<proteinExistence type="predicted"/>
<dbReference type="InterPro" id="IPR052776">
    <property type="entry name" value="Chloro_ReproSupport/MetalTrans"/>
</dbReference>
<feature type="transmembrane region" description="Helical" evidence="1">
    <location>
        <begin position="190"/>
        <end position="212"/>
    </location>
</feature>
<protein>
    <recommendedName>
        <fullName evidence="5">Nickel/cobalt efflux system</fullName>
    </recommendedName>
</protein>
<feature type="chain" id="PRO_5043654438" description="Nickel/cobalt efflux system" evidence="2">
    <location>
        <begin position="19"/>
        <end position="291"/>
    </location>
</feature>
<dbReference type="PANTHER" id="PTHR33876">
    <property type="entry name" value="UNNAMED PRODUCT"/>
    <property type="match status" value="1"/>
</dbReference>
<evidence type="ECO:0000256" key="1">
    <source>
        <dbReference type="SAM" id="Phobius"/>
    </source>
</evidence>
<keyword evidence="2" id="KW-0732">Signal</keyword>
<keyword evidence="1" id="KW-0812">Transmembrane</keyword>
<dbReference type="EMBL" id="JALJOU010000003">
    <property type="protein sequence ID" value="KAK9845501.1"/>
    <property type="molecule type" value="Genomic_DNA"/>
</dbReference>
<feature type="signal peptide" evidence="2">
    <location>
        <begin position="1"/>
        <end position="18"/>
    </location>
</feature>
<dbReference type="PANTHER" id="PTHR33876:SF4">
    <property type="entry name" value="CHLOROPLAST PROTEIN FOR GROWTH AND FERTILITY 2"/>
    <property type="match status" value="1"/>
</dbReference>
<evidence type="ECO:0000256" key="2">
    <source>
        <dbReference type="SAM" id="SignalP"/>
    </source>
</evidence>
<comment type="caution">
    <text evidence="3">The sequence shown here is derived from an EMBL/GenBank/DDBJ whole genome shotgun (WGS) entry which is preliminary data.</text>
</comment>